<gene>
    <name evidence="2" type="ORF">SAMN04489718_2403</name>
</gene>
<dbReference type="EMBL" id="FNKO01000002">
    <property type="protein sequence ID" value="SDQ84481.1"/>
    <property type="molecule type" value="Genomic_DNA"/>
</dbReference>
<name>A0A1H1E6T9_9ACTN</name>
<protein>
    <submittedName>
        <fullName evidence="2">Uncharacterized protein</fullName>
    </submittedName>
</protein>
<evidence type="ECO:0000313" key="3">
    <source>
        <dbReference type="Proteomes" id="UP000199301"/>
    </source>
</evidence>
<dbReference type="RefSeq" id="WP_092523887.1">
    <property type="nucleotide sequence ID" value="NZ_FNKO01000002.1"/>
</dbReference>
<dbReference type="Proteomes" id="UP000199301">
    <property type="component" value="Unassembled WGS sequence"/>
</dbReference>
<dbReference type="Pfam" id="PF21853">
    <property type="entry name" value="DUF6912"/>
    <property type="match status" value="1"/>
</dbReference>
<dbReference type="AlphaFoldDB" id="A0A1H1E6T9"/>
<organism evidence="2 3">
    <name type="scientific">Actinopolyspora saharensis</name>
    <dbReference type="NCBI Taxonomy" id="995062"/>
    <lineage>
        <taxon>Bacteria</taxon>
        <taxon>Bacillati</taxon>
        <taxon>Actinomycetota</taxon>
        <taxon>Actinomycetes</taxon>
        <taxon>Actinopolysporales</taxon>
        <taxon>Actinopolysporaceae</taxon>
        <taxon>Actinopolyspora</taxon>
    </lineage>
</organism>
<sequence length="188" mass="20923">MRIYIPATLRMLRDFFEQQSLQPLSGTAFALTPALREAYSSGGDEELEYAAMREAARASLRLISGEQDEPREAEQQDEPRDEQDEERAVERSGQRTRRVVVAADVQDVTLRPDLDHAVVRVSGQVPWKAVAAVHVDTEEAEQDVHAAVGVIDAADLGDEQAELTLGDAEDHELAWFAPQEVPFLLELM</sequence>
<feature type="compositionally biased region" description="Basic and acidic residues" evidence="1">
    <location>
        <begin position="68"/>
        <end position="78"/>
    </location>
</feature>
<evidence type="ECO:0000313" key="2">
    <source>
        <dbReference type="EMBL" id="SDQ84481.1"/>
    </source>
</evidence>
<evidence type="ECO:0000256" key="1">
    <source>
        <dbReference type="SAM" id="MobiDB-lite"/>
    </source>
</evidence>
<keyword evidence="3" id="KW-1185">Reference proteome</keyword>
<feature type="region of interest" description="Disordered" evidence="1">
    <location>
        <begin position="62"/>
        <end position="95"/>
    </location>
</feature>
<dbReference type="STRING" id="995062.SAMN04489718_2403"/>
<dbReference type="InterPro" id="IPR054206">
    <property type="entry name" value="DUF6912"/>
</dbReference>
<proteinExistence type="predicted"/>
<reference evidence="3" key="1">
    <citation type="submission" date="2016-10" db="EMBL/GenBank/DDBJ databases">
        <authorList>
            <person name="Varghese N."/>
            <person name="Submissions S."/>
        </authorList>
    </citation>
    <scope>NUCLEOTIDE SEQUENCE [LARGE SCALE GENOMIC DNA]</scope>
    <source>
        <strain evidence="3">DSM 45459</strain>
    </source>
</reference>
<dbReference type="OrthoDB" id="3214389at2"/>
<accession>A0A1H1E6T9</accession>